<dbReference type="SUPFAM" id="SSF51206">
    <property type="entry name" value="cAMP-binding domain-like"/>
    <property type="match status" value="1"/>
</dbReference>
<reference evidence="7 8" key="1">
    <citation type="journal article" date="2015" name="Genome Announc.">
        <title>Draft Genome Sequences of Marine Isolates of Thalassomonas viridans and Thalassomonas actiniarum.</title>
        <authorList>
            <person name="Olonade I."/>
            <person name="van Zyl L.J."/>
            <person name="Trindade M."/>
        </authorList>
    </citation>
    <scope>NUCLEOTIDE SEQUENCE [LARGE SCALE GENOMIC DNA]</scope>
    <source>
        <strain evidence="7 8">A5K-106</strain>
    </source>
</reference>
<dbReference type="SMART" id="SM00100">
    <property type="entry name" value="cNMP"/>
    <property type="match status" value="1"/>
</dbReference>
<protein>
    <submittedName>
        <fullName evidence="7">Anion permease</fullName>
    </submittedName>
</protein>
<feature type="transmembrane region" description="Helical" evidence="5">
    <location>
        <begin position="534"/>
        <end position="556"/>
    </location>
</feature>
<evidence type="ECO:0000256" key="2">
    <source>
        <dbReference type="ARBA" id="ARBA00022692"/>
    </source>
</evidence>
<keyword evidence="4 5" id="KW-0472">Membrane</keyword>
<dbReference type="PROSITE" id="PS50042">
    <property type="entry name" value="CNMP_BINDING_3"/>
    <property type="match status" value="1"/>
</dbReference>
<dbReference type="Pfam" id="PF00939">
    <property type="entry name" value="Na_sulph_symp"/>
    <property type="match status" value="1"/>
</dbReference>
<evidence type="ECO:0000256" key="3">
    <source>
        <dbReference type="ARBA" id="ARBA00022989"/>
    </source>
</evidence>
<dbReference type="GO" id="GO:0008514">
    <property type="term" value="F:organic anion transmembrane transporter activity"/>
    <property type="evidence" value="ECO:0007669"/>
    <property type="project" value="UniProtKB-ARBA"/>
</dbReference>
<evidence type="ECO:0000256" key="1">
    <source>
        <dbReference type="ARBA" id="ARBA00004141"/>
    </source>
</evidence>
<dbReference type="GO" id="GO:1905039">
    <property type="term" value="P:carboxylic acid transmembrane transport"/>
    <property type="evidence" value="ECO:0007669"/>
    <property type="project" value="UniProtKB-ARBA"/>
</dbReference>
<keyword evidence="2 5" id="KW-0812">Transmembrane</keyword>
<feature type="transmembrane region" description="Helical" evidence="5">
    <location>
        <begin position="466"/>
        <end position="484"/>
    </location>
</feature>
<sequence>MTSINQQLLTTLTTAPILDRLCRADMARLLPYVELKELAPDEVLFNPGDEADSLYYILGGELTLHSSMPSDITLDHGYLGEELLLNRASYTGGAKANSSGCRLLAFHGEDAKRLLSQDSTMIDLFLASYTRHHDQEPWEVNLNSEKQTQGKKGLVTLLGWLLVFTVPLLVYFLTAPLDITENARTFVSVFLVSIFMWAFKLVPDYVAGMLSILVVLVLGITPSDVVLSGFQSSGFFMAMSIFVLAVVIVDSGLVYRLSLLLLKLTPCSTFFYNLMLTLIGLLFTPILPSANGRVGLISPLLKDLLSSLKFTAQGRDATRMALSAFFGVSLFSSIFLTSKAINFLVFTMLPTQVQDSFQWSDWAQAAAITGVTLFALFMVLSYLLFNTDKHPELDKSQIKLQLNILGRMSLKEWGAVFGVLLLVAGIVTTSIHKIKPAWIGLAIMFIFLALGSLSKKSFREKIDWPFLFLLGTLIGLTRTLNYLGLDQLLANKLSGLQQLMTDNFYLFVLVLFGVILVLRTALSTIATIVIASSVFLPLANIAGVNMWVVGFIILTLSEAFLLPYQSTYYVLFKGINSPQPLYHEGAFLRFNIWMTLFRLFAVYASIPVWRAMEIL</sequence>
<dbReference type="PANTHER" id="PTHR10283:SF82">
    <property type="entry name" value="SOLUTE CARRIER FAMILY 13 MEMBER 2"/>
    <property type="match status" value="1"/>
</dbReference>
<feature type="transmembrane region" description="Helical" evidence="5">
    <location>
        <begin position="413"/>
        <end position="431"/>
    </location>
</feature>
<comment type="subcellular location">
    <subcellularLocation>
        <location evidence="1">Membrane</location>
        <topology evidence="1">Multi-pass membrane protein</topology>
    </subcellularLocation>
</comment>
<name>A0AAE9YPU4_9GAMM</name>
<feature type="domain" description="Cyclic nucleotide-binding" evidence="6">
    <location>
        <begin position="17"/>
        <end position="132"/>
    </location>
</feature>
<feature type="transmembrane region" description="Helical" evidence="5">
    <location>
        <begin position="504"/>
        <end position="522"/>
    </location>
</feature>
<gene>
    <name evidence="7" type="ORF">SG35_022725</name>
</gene>
<proteinExistence type="predicted"/>
<feature type="transmembrane region" description="Helical" evidence="5">
    <location>
        <begin position="236"/>
        <end position="258"/>
    </location>
</feature>
<evidence type="ECO:0000259" key="6">
    <source>
        <dbReference type="PROSITE" id="PS50042"/>
    </source>
</evidence>
<feature type="transmembrane region" description="Helical" evidence="5">
    <location>
        <begin position="365"/>
        <end position="385"/>
    </location>
</feature>
<dbReference type="PANTHER" id="PTHR10283">
    <property type="entry name" value="SOLUTE CARRIER FAMILY 13 MEMBER"/>
    <property type="match status" value="1"/>
</dbReference>
<dbReference type="InterPro" id="IPR018490">
    <property type="entry name" value="cNMP-bd_dom_sf"/>
</dbReference>
<dbReference type="Pfam" id="PF00027">
    <property type="entry name" value="cNMP_binding"/>
    <property type="match status" value="1"/>
</dbReference>
<organism evidence="7 8">
    <name type="scientific">Thalassomonas actiniarum</name>
    <dbReference type="NCBI Taxonomy" id="485447"/>
    <lineage>
        <taxon>Bacteria</taxon>
        <taxon>Pseudomonadati</taxon>
        <taxon>Pseudomonadota</taxon>
        <taxon>Gammaproteobacteria</taxon>
        <taxon>Alteromonadales</taxon>
        <taxon>Colwelliaceae</taxon>
        <taxon>Thalassomonas</taxon>
    </lineage>
</organism>
<dbReference type="Proteomes" id="UP000032568">
    <property type="component" value="Chromosome"/>
</dbReference>
<evidence type="ECO:0000256" key="4">
    <source>
        <dbReference type="ARBA" id="ARBA00023136"/>
    </source>
</evidence>
<accession>A0AAE9YPU4</accession>
<dbReference type="InterPro" id="IPR001898">
    <property type="entry name" value="SLC13A/DASS"/>
</dbReference>
<evidence type="ECO:0000256" key="5">
    <source>
        <dbReference type="SAM" id="Phobius"/>
    </source>
</evidence>
<dbReference type="GO" id="GO:0005886">
    <property type="term" value="C:plasma membrane"/>
    <property type="evidence" value="ECO:0007669"/>
    <property type="project" value="TreeGrafter"/>
</dbReference>
<dbReference type="KEGG" id="tact:SG35_022725"/>
<dbReference type="InterPro" id="IPR000595">
    <property type="entry name" value="cNMP-bd_dom"/>
</dbReference>
<dbReference type="EMBL" id="CP059735">
    <property type="protein sequence ID" value="WDD98069.1"/>
    <property type="molecule type" value="Genomic_DNA"/>
</dbReference>
<evidence type="ECO:0000313" key="8">
    <source>
        <dbReference type="Proteomes" id="UP000032568"/>
    </source>
</evidence>
<dbReference type="CDD" id="cd00038">
    <property type="entry name" value="CAP_ED"/>
    <property type="match status" value="1"/>
</dbReference>
<dbReference type="RefSeq" id="WP_044830427.1">
    <property type="nucleotide sequence ID" value="NZ_CP059735.1"/>
</dbReference>
<feature type="transmembrane region" description="Helical" evidence="5">
    <location>
        <begin position="154"/>
        <end position="173"/>
    </location>
</feature>
<dbReference type="Gene3D" id="2.60.120.10">
    <property type="entry name" value="Jelly Rolls"/>
    <property type="match status" value="1"/>
</dbReference>
<feature type="transmembrane region" description="Helical" evidence="5">
    <location>
        <begin position="209"/>
        <end position="230"/>
    </location>
</feature>
<evidence type="ECO:0000313" key="7">
    <source>
        <dbReference type="EMBL" id="WDD98069.1"/>
    </source>
</evidence>
<feature type="transmembrane region" description="Helical" evidence="5">
    <location>
        <begin position="270"/>
        <end position="288"/>
    </location>
</feature>
<feature type="transmembrane region" description="Helical" evidence="5">
    <location>
        <begin position="437"/>
        <end position="454"/>
    </location>
</feature>
<dbReference type="AlphaFoldDB" id="A0AAE9YPU4"/>
<keyword evidence="3 5" id="KW-1133">Transmembrane helix</keyword>
<feature type="transmembrane region" description="Helical" evidence="5">
    <location>
        <begin position="590"/>
        <end position="609"/>
    </location>
</feature>
<dbReference type="InterPro" id="IPR014710">
    <property type="entry name" value="RmlC-like_jellyroll"/>
</dbReference>
<keyword evidence="8" id="KW-1185">Reference proteome</keyword>
<feature type="transmembrane region" description="Helical" evidence="5">
    <location>
        <begin position="324"/>
        <end position="345"/>
    </location>
</feature>
<reference evidence="7 8" key="2">
    <citation type="journal article" date="2022" name="Mar. Drugs">
        <title>Bioassay-Guided Fractionation Leads to the Detection of Cholic Acid Generated by the Rare Thalassomonas sp.</title>
        <authorList>
            <person name="Pheiffer F."/>
            <person name="Schneider Y.K."/>
            <person name="Hansen E.H."/>
            <person name="Andersen J.H."/>
            <person name="Isaksson J."/>
            <person name="Busche T."/>
            <person name="R C."/>
            <person name="Kalinowski J."/>
            <person name="Zyl L.V."/>
            <person name="Trindade M."/>
        </authorList>
    </citation>
    <scope>NUCLEOTIDE SEQUENCE [LARGE SCALE GENOMIC DNA]</scope>
    <source>
        <strain evidence="7 8">A5K-106</strain>
    </source>
</reference>